<sequence>MICRFFVEHEFKAKDVITALHIPKSTFYDGLMSLRKGYRPGRRGVHSKLRDEEDRLLRELVEERCNAGRNPTANDVTAQTHFHTVTPLTPTVANNTPDIDAILPLAPTIPGATIVFLVAADGEATQKNLQIYFLAHIVPAIDSKKKIPATPLSHAILLLDGAPYHNHEEVMRTAKDNLIDLIFIPPNTSRYTQPVDQSINAVFRNILSQHIQDHITIGAAANRQSFMQAFLQACDSAISHRSIQHSFVSYELRNLMRRSTKDRIRIVQDYYRFRSAFAAIRCWNRPDPPCSQTIKNIISRFEATGTVADLPRSGRNATTSTPENCRAVDRHFSNHPTRSIFSR</sequence>
<evidence type="ECO:0000313" key="4">
    <source>
        <dbReference type="Proteomes" id="UP001281761"/>
    </source>
</evidence>
<dbReference type="InterPro" id="IPR032135">
    <property type="entry name" value="DUF4817"/>
</dbReference>
<gene>
    <name evidence="3" type="ORF">BLNAU_7538</name>
</gene>
<dbReference type="Proteomes" id="UP001281761">
    <property type="component" value="Unassembled WGS sequence"/>
</dbReference>
<dbReference type="Pfam" id="PF03184">
    <property type="entry name" value="DDE_1"/>
    <property type="match status" value="1"/>
</dbReference>
<evidence type="ECO:0008006" key="5">
    <source>
        <dbReference type="Google" id="ProtNLM"/>
    </source>
</evidence>
<proteinExistence type="predicted"/>
<evidence type="ECO:0000259" key="1">
    <source>
        <dbReference type="Pfam" id="PF03184"/>
    </source>
</evidence>
<dbReference type="EMBL" id="JARBJD010000046">
    <property type="protein sequence ID" value="KAK2957382.1"/>
    <property type="molecule type" value="Genomic_DNA"/>
</dbReference>
<dbReference type="Pfam" id="PF16087">
    <property type="entry name" value="DUF4817"/>
    <property type="match status" value="1"/>
</dbReference>
<feature type="domain" description="DDE-1" evidence="1">
    <location>
        <begin position="122"/>
        <end position="247"/>
    </location>
</feature>
<feature type="domain" description="DUF4817" evidence="2">
    <location>
        <begin position="259"/>
        <end position="308"/>
    </location>
</feature>
<comment type="caution">
    <text evidence="3">The sequence shown here is derived from an EMBL/GenBank/DDBJ whole genome shotgun (WGS) entry which is preliminary data.</text>
</comment>
<accession>A0ABQ9Y0W9</accession>
<dbReference type="InterPro" id="IPR004875">
    <property type="entry name" value="DDE_SF_endonuclease_dom"/>
</dbReference>
<evidence type="ECO:0000259" key="2">
    <source>
        <dbReference type="Pfam" id="PF16087"/>
    </source>
</evidence>
<dbReference type="InterPro" id="IPR036397">
    <property type="entry name" value="RNaseH_sf"/>
</dbReference>
<keyword evidence="4" id="KW-1185">Reference proteome</keyword>
<organism evidence="3 4">
    <name type="scientific">Blattamonas nauphoetae</name>
    <dbReference type="NCBI Taxonomy" id="2049346"/>
    <lineage>
        <taxon>Eukaryota</taxon>
        <taxon>Metamonada</taxon>
        <taxon>Preaxostyla</taxon>
        <taxon>Oxymonadida</taxon>
        <taxon>Blattamonas</taxon>
    </lineage>
</organism>
<protein>
    <recommendedName>
        <fullName evidence="5">Transposase</fullName>
    </recommendedName>
</protein>
<name>A0ABQ9Y0W9_9EUKA</name>
<reference evidence="3 4" key="1">
    <citation type="journal article" date="2022" name="bioRxiv">
        <title>Genomics of Preaxostyla Flagellates Illuminates Evolutionary Transitions and the Path Towards Mitochondrial Loss.</title>
        <authorList>
            <person name="Novak L.V.F."/>
            <person name="Treitli S.C."/>
            <person name="Pyrih J."/>
            <person name="Halakuc P."/>
            <person name="Pipaliya S.V."/>
            <person name="Vacek V."/>
            <person name="Brzon O."/>
            <person name="Soukal P."/>
            <person name="Eme L."/>
            <person name="Dacks J.B."/>
            <person name="Karnkowska A."/>
            <person name="Elias M."/>
            <person name="Hampl V."/>
        </authorList>
    </citation>
    <scope>NUCLEOTIDE SEQUENCE [LARGE SCALE GENOMIC DNA]</scope>
    <source>
        <strain evidence="3">NAU3</strain>
        <tissue evidence="3">Gut</tissue>
    </source>
</reference>
<evidence type="ECO:0000313" key="3">
    <source>
        <dbReference type="EMBL" id="KAK2957382.1"/>
    </source>
</evidence>
<dbReference type="Gene3D" id="3.30.420.10">
    <property type="entry name" value="Ribonuclease H-like superfamily/Ribonuclease H"/>
    <property type="match status" value="1"/>
</dbReference>